<name>A0ABX5XLD4_9BACT</name>
<accession>A0ABX5XLD4</accession>
<feature type="compositionally biased region" description="Polar residues" evidence="1">
    <location>
        <begin position="48"/>
        <end position="57"/>
    </location>
</feature>
<organism evidence="2 3">
    <name type="scientific">Stieleria magnilauensis</name>
    <dbReference type="NCBI Taxonomy" id="2527963"/>
    <lineage>
        <taxon>Bacteria</taxon>
        <taxon>Pseudomonadati</taxon>
        <taxon>Planctomycetota</taxon>
        <taxon>Planctomycetia</taxon>
        <taxon>Pirellulales</taxon>
        <taxon>Pirellulaceae</taxon>
        <taxon>Stieleria</taxon>
    </lineage>
</organism>
<proteinExistence type="predicted"/>
<protein>
    <submittedName>
        <fullName evidence="2">Uncharacterized protein</fullName>
    </submittedName>
</protein>
<dbReference type="EMBL" id="CP036432">
    <property type="protein sequence ID" value="QDV82502.1"/>
    <property type="molecule type" value="Genomic_DNA"/>
</dbReference>
<reference evidence="2 3" key="1">
    <citation type="submission" date="2019-02" db="EMBL/GenBank/DDBJ databases">
        <title>Deep-cultivation of Planctomycetes and their phenomic and genomic characterization uncovers novel biology.</title>
        <authorList>
            <person name="Wiegand S."/>
            <person name="Jogler M."/>
            <person name="Boedeker C."/>
            <person name="Pinto D."/>
            <person name="Vollmers J."/>
            <person name="Rivas-Marin E."/>
            <person name="Kohn T."/>
            <person name="Peeters S.H."/>
            <person name="Heuer A."/>
            <person name="Rast P."/>
            <person name="Oberbeckmann S."/>
            <person name="Bunk B."/>
            <person name="Jeske O."/>
            <person name="Meyerdierks A."/>
            <person name="Storesund J.E."/>
            <person name="Kallscheuer N."/>
            <person name="Luecker S."/>
            <person name="Lage O.M."/>
            <person name="Pohl T."/>
            <person name="Merkel B.J."/>
            <person name="Hornburger P."/>
            <person name="Mueller R.-W."/>
            <person name="Bruemmer F."/>
            <person name="Labrenz M."/>
            <person name="Spormann A.M."/>
            <person name="Op den Camp H."/>
            <person name="Overmann J."/>
            <person name="Amann R."/>
            <person name="Jetten M.S.M."/>
            <person name="Mascher T."/>
            <person name="Medema M.H."/>
            <person name="Devos D.P."/>
            <person name="Kaster A.-K."/>
            <person name="Ovreas L."/>
            <person name="Rohde M."/>
            <person name="Galperin M.Y."/>
            <person name="Jogler C."/>
        </authorList>
    </citation>
    <scope>NUCLEOTIDE SEQUENCE [LARGE SCALE GENOMIC DNA]</scope>
    <source>
        <strain evidence="2 3">TBK1r</strain>
    </source>
</reference>
<evidence type="ECO:0000256" key="1">
    <source>
        <dbReference type="SAM" id="MobiDB-lite"/>
    </source>
</evidence>
<evidence type="ECO:0000313" key="2">
    <source>
        <dbReference type="EMBL" id="QDV82502.1"/>
    </source>
</evidence>
<dbReference type="InterPro" id="IPR011446">
    <property type="entry name" value="BBP7"/>
</dbReference>
<keyword evidence="3" id="KW-1185">Reference proteome</keyword>
<dbReference type="Proteomes" id="UP000318081">
    <property type="component" value="Chromosome"/>
</dbReference>
<dbReference type="Pfam" id="PF07585">
    <property type="entry name" value="BBP7"/>
    <property type="match status" value="1"/>
</dbReference>
<gene>
    <name evidence="2" type="ORF">TBK1r_14320</name>
</gene>
<sequence length="472" mass="51072">MSFLSLLRNPWAAAVAGAVWITFGSTLEPLPAAEGRSAAETKIVVQSEAAQSETDSPLMTWRPVTAGKADARRKREPRPQNHQRPSVAMVSHEYFPGESFDAHCDGLGCDGLGCDSMGVMRRHRFPFSIHTEYLLWSLDAVELPALVTTSPAGTALEDTGRLDQSGTSILFGGTGVGDEMRSGARVTLSWGISSCGDGFELSGLGVFEDSESFRDGRGLLARPVFDTGSNSESAMLIAHPDFLAGSVSIQVDSELYAFDALRRQRLCTSSCDQLDLLVGYRHGRLDESLRIDQVGAFTAAQGQIISGTTQTLFDDFQAENRFHGAQIGLHYLRRCRSHSTFNAMAKLGFGVNQAEARINGQTTNTVPGAGSSTFTGGLLAQSTNIGSYDESEFSVIPELGVMFTTRLDRYIELSIGYNVIIWSNTLRVADMIDRNVSQFPPEVPSGTLDPSFQFETDTFIAHGLSFGAVVSF</sequence>
<feature type="region of interest" description="Disordered" evidence="1">
    <location>
        <begin position="47"/>
        <end position="86"/>
    </location>
</feature>
<evidence type="ECO:0000313" key="3">
    <source>
        <dbReference type="Proteomes" id="UP000318081"/>
    </source>
</evidence>